<name>A0A183HIR5_9BILA</name>
<protein>
    <submittedName>
        <fullName evidence="4">TM2 domain-containing protein</fullName>
    </submittedName>
</protein>
<evidence type="ECO:0000313" key="4">
    <source>
        <dbReference type="WBParaSite" id="OFLC_0000737601-mRNA-1"/>
    </source>
</evidence>
<dbReference type="Proteomes" id="UP000267606">
    <property type="component" value="Unassembled WGS sequence"/>
</dbReference>
<organism evidence="4">
    <name type="scientific">Onchocerca flexuosa</name>
    <dbReference type="NCBI Taxonomy" id="387005"/>
    <lineage>
        <taxon>Eukaryota</taxon>
        <taxon>Metazoa</taxon>
        <taxon>Ecdysozoa</taxon>
        <taxon>Nematoda</taxon>
        <taxon>Chromadorea</taxon>
        <taxon>Rhabditida</taxon>
        <taxon>Spirurina</taxon>
        <taxon>Spiruromorpha</taxon>
        <taxon>Filarioidea</taxon>
        <taxon>Onchocercidae</taxon>
        <taxon>Onchocerca</taxon>
    </lineage>
</organism>
<keyword evidence="1" id="KW-0812">Transmembrane</keyword>
<accession>A0A183HIR5</accession>
<keyword evidence="1" id="KW-1133">Transmembrane helix</keyword>
<evidence type="ECO:0000313" key="2">
    <source>
        <dbReference type="EMBL" id="VDO50709.1"/>
    </source>
</evidence>
<dbReference type="AlphaFoldDB" id="A0A183HIR5"/>
<gene>
    <name evidence="2" type="ORF">OFLC_LOCUS7377</name>
</gene>
<reference evidence="2 3" key="2">
    <citation type="submission" date="2018-11" db="EMBL/GenBank/DDBJ databases">
        <authorList>
            <consortium name="Pathogen Informatics"/>
        </authorList>
    </citation>
    <scope>NUCLEOTIDE SEQUENCE [LARGE SCALE GENOMIC DNA]</scope>
</reference>
<keyword evidence="3" id="KW-1185">Reference proteome</keyword>
<dbReference type="WBParaSite" id="OFLC_0000737601-mRNA-1">
    <property type="protein sequence ID" value="OFLC_0000737601-mRNA-1"/>
    <property type="gene ID" value="OFLC_0000737601"/>
</dbReference>
<evidence type="ECO:0000313" key="3">
    <source>
        <dbReference type="Proteomes" id="UP000267606"/>
    </source>
</evidence>
<keyword evidence="1" id="KW-0472">Membrane</keyword>
<feature type="transmembrane region" description="Helical" evidence="1">
    <location>
        <begin position="78"/>
        <end position="98"/>
    </location>
</feature>
<reference evidence="4" key="1">
    <citation type="submission" date="2016-06" db="UniProtKB">
        <authorList>
            <consortium name="WormBaseParasite"/>
        </authorList>
    </citation>
    <scope>IDENTIFICATION</scope>
</reference>
<proteinExistence type="predicted"/>
<sequence length="99" mass="11864">MFSSSDALKKRLLARRGFSDDNDNEILLLVRLDSEYVIRMYILGGIPMFYCDCHYGYLYGYHHYGYGYYGDRYDIEQWIMMVTLLMIMIYTDGMMLMWG</sequence>
<evidence type="ECO:0000256" key="1">
    <source>
        <dbReference type="SAM" id="Phobius"/>
    </source>
</evidence>
<feature type="transmembrane region" description="Helical" evidence="1">
    <location>
        <begin position="36"/>
        <end position="58"/>
    </location>
</feature>
<dbReference type="EMBL" id="UZAJ01007676">
    <property type="protein sequence ID" value="VDO50709.1"/>
    <property type="molecule type" value="Genomic_DNA"/>
</dbReference>